<feature type="domain" description="Signal transduction histidine kinase internal region" evidence="3">
    <location>
        <begin position="175"/>
        <end position="252"/>
    </location>
</feature>
<keyword evidence="2" id="KW-0472">Membrane</keyword>
<keyword evidence="1" id="KW-0175">Coiled coil</keyword>
<dbReference type="GO" id="GO:0016020">
    <property type="term" value="C:membrane"/>
    <property type="evidence" value="ECO:0007669"/>
    <property type="project" value="InterPro"/>
</dbReference>
<name>A0A4V3W909_9FLAO</name>
<evidence type="ECO:0000256" key="1">
    <source>
        <dbReference type="SAM" id="Coils"/>
    </source>
</evidence>
<sequence>MITSKGKRALLILFAFIGSYLISYMMDPYSTYWTDYATRPPSDIAEEFVISIIFCAVVSELSLFLDRWFNRKMPWTIDPIKRLVIQSFIQILGVLLVTLMMHFIFVLILEENDVEATISEVKSYWQWIIATVLTALMISAINTGNFLITNWKSTAMEAAEHKIKAAEHKQVAAEAELQALKLQLDPHFVFNNLSVLSELILENQQLGYEYAENLAKVYRYLLVNSRKKLIPLGEELKFLNAYLFLIEKRMGQGVAFEIIVSQEHLRLQMPPLTLQLLIENALKHNRTTKDSPLQITMQSDAEYLTVSNTLLPLVSKADSAGIGLTNILSRYALLSDKKPIVEEDALVFTVKVPLLS</sequence>
<organism evidence="4 5">
    <name type="scientific">Flavobacterium supellecticarium</name>
    <dbReference type="NCBI Taxonomy" id="2565924"/>
    <lineage>
        <taxon>Bacteria</taxon>
        <taxon>Pseudomonadati</taxon>
        <taxon>Bacteroidota</taxon>
        <taxon>Flavobacteriia</taxon>
        <taxon>Flavobacteriales</taxon>
        <taxon>Flavobacteriaceae</taxon>
        <taxon>Flavobacterium</taxon>
    </lineage>
</organism>
<keyword evidence="2" id="KW-1133">Transmembrane helix</keyword>
<dbReference type="InterPro" id="IPR010559">
    <property type="entry name" value="Sig_transdc_His_kin_internal"/>
</dbReference>
<dbReference type="Proteomes" id="UP000307507">
    <property type="component" value="Unassembled WGS sequence"/>
</dbReference>
<dbReference type="PANTHER" id="PTHR34220:SF7">
    <property type="entry name" value="SENSOR HISTIDINE KINASE YPDA"/>
    <property type="match status" value="1"/>
</dbReference>
<protein>
    <submittedName>
        <fullName evidence="4">Histidine kinase</fullName>
    </submittedName>
</protein>
<dbReference type="Pfam" id="PF06580">
    <property type="entry name" value="His_kinase"/>
    <property type="match status" value="1"/>
</dbReference>
<evidence type="ECO:0000313" key="5">
    <source>
        <dbReference type="Proteomes" id="UP000307507"/>
    </source>
</evidence>
<feature type="transmembrane region" description="Helical" evidence="2">
    <location>
        <begin position="9"/>
        <end position="26"/>
    </location>
</feature>
<dbReference type="EMBL" id="SSNZ01000001">
    <property type="protein sequence ID" value="THF53316.1"/>
    <property type="molecule type" value="Genomic_DNA"/>
</dbReference>
<keyword evidence="4" id="KW-0418">Kinase</keyword>
<gene>
    <name evidence="4" type="ORF">E6C50_03695</name>
</gene>
<evidence type="ECO:0000313" key="4">
    <source>
        <dbReference type="EMBL" id="THF53316.1"/>
    </source>
</evidence>
<feature type="transmembrane region" description="Helical" evidence="2">
    <location>
        <begin position="124"/>
        <end position="148"/>
    </location>
</feature>
<feature type="transmembrane region" description="Helical" evidence="2">
    <location>
        <begin position="87"/>
        <end position="109"/>
    </location>
</feature>
<dbReference type="RefSeq" id="WP_136401839.1">
    <property type="nucleotide sequence ID" value="NZ_SSNZ01000001.1"/>
</dbReference>
<comment type="caution">
    <text evidence="4">The sequence shown here is derived from an EMBL/GenBank/DDBJ whole genome shotgun (WGS) entry which is preliminary data.</text>
</comment>
<feature type="coiled-coil region" evidence="1">
    <location>
        <begin position="156"/>
        <end position="183"/>
    </location>
</feature>
<keyword evidence="2" id="KW-0812">Transmembrane</keyword>
<keyword evidence="5" id="KW-1185">Reference proteome</keyword>
<dbReference type="PANTHER" id="PTHR34220">
    <property type="entry name" value="SENSOR HISTIDINE KINASE YPDA"/>
    <property type="match status" value="1"/>
</dbReference>
<dbReference type="OrthoDB" id="9809908at2"/>
<evidence type="ECO:0000256" key="2">
    <source>
        <dbReference type="SAM" id="Phobius"/>
    </source>
</evidence>
<reference evidence="4 5" key="1">
    <citation type="submission" date="2019-04" db="EMBL/GenBank/DDBJ databases">
        <title>Flavobacterium sp. nov. isolated from construction timber.</title>
        <authorList>
            <person name="Lin S.-Y."/>
            <person name="Chang C.-T."/>
            <person name="Young C.-C."/>
        </authorList>
    </citation>
    <scope>NUCLEOTIDE SEQUENCE [LARGE SCALE GENOMIC DNA]</scope>
    <source>
        <strain evidence="4 5">CC-CTC003</strain>
    </source>
</reference>
<dbReference type="GO" id="GO:0000155">
    <property type="term" value="F:phosphorelay sensor kinase activity"/>
    <property type="evidence" value="ECO:0007669"/>
    <property type="project" value="InterPro"/>
</dbReference>
<dbReference type="AlphaFoldDB" id="A0A4V3W909"/>
<proteinExistence type="predicted"/>
<feature type="transmembrane region" description="Helical" evidence="2">
    <location>
        <begin position="48"/>
        <end position="66"/>
    </location>
</feature>
<accession>A0A4V3W909</accession>
<keyword evidence="4" id="KW-0808">Transferase</keyword>
<evidence type="ECO:0000259" key="3">
    <source>
        <dbReference type="Pfam" id="PF06580"/>
    </source>
</evidence>
<dbReference type="InterPro" id="IPR050640">
    <property type="entry name" value="Bact_2-comp_sensor_kinase"/>
</dbReference>